<feature type="transmembrane region" description="Helical" evidence="9">
    <location>
        <begin position="317"/>
        <end position="337"/>
    </location>
</feature>
<dbReference type="Pfam" id="PF00226">
    <property type="entry name" value="DnaJ"/>
    <property type="match status" value="1"/>
</dbReference>
<evidence type="ECO:0000256" key="5">
    <source>
        <dbReference type="ARBA" id="ARBA00022801"/>
    </source>
</evidence>
<dbReference type="SMART" id="SM00028">
    <property type="entry name" value="TPR"/>
    <property type="match status" value="4"/>
</dbReference>
<comment type="caution">
    <text evidence="12">The sequence shown here is derived from an EMBL/GenBank/DDBJ whole genome shotgun (WGS) entry which is preliminary data.</text>
</comment>
<keyword evidence="10" id="KW-0732">Signal</keyword>
<reference evidence="12 13" key="1">
    <citation type="submission" date="2018-08" db="EMBL/GenBank/DDBJ databases">
        <title>Aphanomyces genome sequencing and annotation.</title>
        <authorList>
            <person name="Minardi D."/>
            <person name="Oidtmann B."/>
            <person name="Van Der Giezen M."/>
            <person name="Studholme D.J."/>
        </authorList>
    </citation>
    <scope>NUCLEOTIDE SEQUENCE [LARGE SCALE GENOMIC DNA]</scope>
    <source>
        <strain evidence="12 13">Yx</strain>
    </source>
</reference>
<name>A0A397BHI7_APHAT</name>
<feature type="region of interest" description="Disordered" evidence="8">
    <location>
        <begin position="1018"/>
        <end position="1042"/>
    </location>
</feature>
<dbReference type="PROSITE" id="PS51257">
    <property type="entry name" value="PROKAR_LIPOPROTEIN"/>
    <property type="match status" value="1"/>
</dbReference>
<dbReference type="InterPro" id="IPR006639">
    <property type="entry name" value="Preselin/SPP"/>
</dbReference>
<dbReference type="PROSITE" id="PS00636">
    <property type="entry name" value="DNAJ_1"/>
    <property type="match status" value="1"/>
</dbReference>
<organism evidence="12 13">
    <name type="scientific">Aphanomyces astaci</name>
    <name type="common">Crayfish plague agent</name>
    <dbReference type="NCBI Taxonomy" id="112090"/>
    <lineage>
        <taxon>Eukaryota</taxon>
        <taxon>Sar</taxon>
        <taxon>Stramenopiles</taxon>
        <taxon>Oomycota</taxon>
        <taxon>Saprolegniomycetes</taxon>
        <taxon>Saprolegniales</taxon>
        <taxon>Verrucalvaceae</taxon>
        <taxon>Aphanomyces</taxon>
    </lineage>
</organism>
<evidence type="ECO:0000256" key="1">
    <source>
        <dbReference type="ARBA" id="ARBA00004337"/>
    </source>
</evidence>
<feature type="transmembrane region" description="Helical" evidence="9">
    <location>
        <begin position="592"/>
        <end position="609"/>
    </location>
</feature>
<keyword evidence="5" id="KW-0378">Hydrolase</keyword>
<dbReference type="Gene3D" id="1.10.287.110">
    <property type="entry name" value="DnaJ domain"/>
    <property type="match status" value="1"/>
</dbReference>
<dbReference type="SUPFAM" id="SSF48452">
    <property type="entry name" value="TPR-like"/>
    <property type="match status" value="2"/>
</dbReference>
<gene>
    <name evidence="12" type="ORF">DYB25_000048</name>
</gene>
<dbReference type="SUPFAM" id="SSF52025">
    <property type="entry name" value="PA domain"/>
    <property type="match status" value="1"/>
</dbReference>
<proteinExistence type="inferred from homology"/>
<dbReference type="Gene3D" id="3.50.30.30">
    <property type="match status" value="1"/>
</dbReference>
<dbReference type="PRINTS" id="PR00625">
    <property type="entry name" value="JDOMAIN"/>
</dbReference>
<dbReference type="InterPro" id="IPR036869">
    <property type="entry name" value="J_dom_sf"/>
</dbReference>
<dbReference type="VEuPathDB" id="FungiDB:H257_01159"/>
<evidence type="ECO:0000256" key="8">
    <source>
        <dbReference type="SAM" id="MobiDB-lite"/>
    </source>
</evidence>
<evidence type="ECO:0000256" key="3">
    <source>
        <dbReference type="ARBA" id="ARBA00022692"/>
    </source>
</evidence>
<feature type="signal peptide" evidence="10">
    <location>
        <begin position="1"/>
        <end position="18"/>
    </location>
</feature>
<comment type="subcellular location">
    <subcellularLocation>
        <location evidence="1">Endosome membrane</location>
        <topology evidence="1">Multi-pass membrane protein</topology>
    </subcellularLocation>
</comment>
<dbReference type="PANTHER" id="PTHR12174:SF75">
    <property type="entry name" value="SIGNAL PEPTIDE PEPTIDASE-LIKE 2"/>
    <property type="match status" value="1"/>
</dbReference>
<dbReference type="InterPro" id="IPR046450">
    <property type="entry name" value="PA_dom_sf"/>
</dbReference>
<dbReference type="Proteomes" id="UP000266239">
    <property type="component" value="Unassembled WGS sequence"/>
</dbReference>
<keyword evidence="3 9" id="KW-0812">Transmembrane</keyword>
<dbReference type="InterPro" id="IPR001623">
    <property type="entry name" value="DnaJ_domain"/>
</dbReference>
<feature type="transmembrane region" description="Helical" evidence="9">
    <location>
        <begin position="521"/>
        <end position="541"/>
    </location>
</feature>
<dbReference type="InterPro" id="IPR007369">
    <property type="entry name" value="Peptidase_A22B_SPP"/>
</dbReference>
<dbReference type="SUPFAM" id="SSF46565">
    <property type="entry name" value="Chaperone J-domain"/>
    <property type="match status" value="1"/>
</dbReference>
<accession>A0A397BHI7</accession>
<keyword evidence="6 9" id="KW-1133">Transmembrane helix</keyword>
<dbReference type="GO" id="GO:0042500">
    <property type="term" value="F:aspartic endopeptidase activity, intramembrane cleaving"/>
    <property type="evidence" value="ECO:0007669"/>
    <property type="project" value="InterPro"/>
</dbReference>
<feature type="transmembrane region" description="Helical" evidence="9">
    <location>
        <begin position="385"/>
        <end position="407"/>
    </location>
</feature>
<protein>
    <recommendedName>
        <fullName evidence="11">J domain-containing protein</fullName>
    </recommendedName>
</protein>
<feature type="compositionally biased region" description="Basic residues" evidence="8">
    <location>
        <begin position="1018"/>
        <end position="1030"/>
    </location>
</feature>
<dbReference type="PANTHER" id="PTHR12174">
    <property type="entry name" value="SIGNAL PEPTIDE PEPTIDASE"/>
    <property type="match status" value="1"/>
</dbReference>
<keyword evidence="4" id="KW-0967">Endosome</keyword>
<sequence>MCRAATVAAVAFFSCIHASPDTYRLQTAVVRTSTGDLYGTYAKDPLSSNTWGGDLPDQDMALQGQVVSLRALSPAATFACQASELINNTALQQKLSSLTTSRFILVVERGNCTFTEKALAAQQIGAAAVIIADTVEAIYNTTVRENGSKYDKGGAFDCSQGSAVLPSIESPPWSDLNNAATCNTSPSCASQRCIPTGSGNQVCCMWDVADYLGYGMNADQVTIPVVRIRVADASKLGSSSVILFKRFVPRVDLAQVLIWLMAVATIVTAGYYGATFERKKATAKRVHATSSSGRVPAAVHAALRQEQMDEPALDMGWVHAVAFLVFGSGFLLLLFYVNVVMVVIVLFCFGATSAVGTILLTPLLHRVSAFRGQLYAADNAYLGPIRITVSDVLSFGLSLGLVLFWVLTRHQDYSFVLQDVFGICVSIQFLQTIRLPNIKVATILLLLVFVYDIFFVFLSPYIFGKSVMIVAAQGGKQDDAEAPSSYCLRYPSNDNGAKCVKEDIPILLRLPKLTNWLGGEAMLGLGDIVLPGLLVVFCARFDYATRGNVVGTPRPGSFGGRVGLFGMMCVGYAVGLLLANIGVILMRSGQPALLYLVPCTLGVLVVATWRTNRLLRKLWDGPTEFNQLPEVELPLDTATTTASAVPYAIPMMEEEEQGGKAYTGGDFASSIELYSAALDALENEVQRSLPRPELQAEKAKLLSNRAAALVMVDKVQEALHDCIASVQLDRTYLRAHLRVAKCWLLLGKTKDAREAYRHVDVMLRDLDPSRHHPQLEKYQAQWHEGHVAVRSLESLVRQFNRYTIANDTKAALRATEAAMVIAMASRELRVQKVEEYCTGLVRNGASGGVTSLGIEMAVLYCRALHYDDKSEKALEELHQLLRAAPTSVDVLSVKRLWELMADVRLAANDAFKRGDYSRAELLYTKALSLDDNHRRMIFKLPFVGFRVLLRRARCYYTQNHYKESVADFDEYMAKATVAPDDLRHVRRERDQVQKDWDRSKYHRRNGWDDDFYYSSHQRRPKARHRGKAHKHAGDPYEQAPPRPPYVPPPPLTHYQVLRVPSTATQAEIKKSYRKLALLYHPDKAKTTQDGELFKDMSAAYAVLSDEQLKATYDKELRYGGHY</sequence>
<dbReference type="InterPro" id="IPR003137">
    <property type="entry name" value="PA_domain"/>
</dbReference>
<dbReference type="Gene3D" id="1.25.40.10">
    <property type="entry name" value="Tetratricopeptide repeat domain"/>
    <property type="match status" value="2"/>
</dbReference>
<dbReference type="GO" id="GO:0098553">
    <property type="term" value="C:lumenal side of endoplasmic reticulum membrane"/>
    <property type="evidence" value="ECO:0007669"/>
    <property type="project" value="TreeGrafter"/>
</dbReference>
<dbReference type="GO" id="GO:0005765">
    <property type="term" value="C:lysosomal membrane"/>
    <property type="evidence" value="ECO:0007669"/>
    <property type="project" value="TreeGrafter"/>
</dbReference>
<feature type="chain" id="PRO_5017387133" description="J domain-containing protein" evidence="10">
    <location>
        <begin position="19"/>
        <end position="1122"/>
    </location>
</feature>
<dbReference type="InterPro" id="IPR011990">
    <property type="entry name" value="TPR-like_helical_dom_sf"/>
</dbReference>
<dbReference type="AlphaFoldDB" id="A0A397BHI7"/>
<keyword evidence="7 9" id="KW-0472">Membrane</keyword>
<evidence type="ECO:0000259" key="11">
    <source>
        <dbReference type="PROSITE" id="PS50076"/>
    </source>
</evidence>
<evidence type="ECO:0000256" key="2">
    <source>
        <dbReference type="ARBA" id="ARBA00006859"/>
    </source>
</evidence>
<dbReference type="PROSITE" id="PS50076">
    <property type="entry name" value="DNAJ_2"/>
    <property type="match status" value="1"/>
</dbReference>
<evidence type="ECO:0000256" key="4">
    <source>
        <dbReference type="ARBA" id="ARBA00022753"/>
    </source>
</evidence>
<dbReference type="InterPro" id="IPR019734">
    <property type="entry name" value="TPR_rpt"/>
</dbReference>
<dbReference type="Pfam" id="PF04258">
    <property type="entry name" value="Peptidase_A22B"/>
    <property type="match status" value="1"/>
</dbReference>
<feature type="domain" description="J" evidence="11">
    <location>
        <begin position="1052"/>
        <end position="1116"/>
    </location>
</feature>
<evidence type="ECO:0000313" key="12">
    <source>
        <dbReference type="EMBL" id="RHY19128.1"/>
    </source>
</evidence>
<feature type="transmembrane region" description="Helical" evidence="9">
    <location>
        <begin position="343"/>
        <end position="364"/>
    </location>
</feature>
<dbReference type="GO" id="GO:0010008">
    <property type="term" value="C:endosome membrane"/>
    <property type="evidence" value="ECO:0007669"/>
    <property type="project" value="UniProtKB-SubCell"/>
</dbReference>
<evidence type="ECO:0000256" key="6">
    <source>
        <dbReference type="ARBA" id="ARBA00022989"/>
    </source>
</evidence>
<dbReference type="SMART" id="SM00730">
    <property type="entry name" value="PSN"/>
    <property type="match status" value="1"/>
</dbReference>
<dbReference type="SMART" id="SM00271">
    <property type="entry name" value="DnaJ"/>
    <property type="match status" value="1"/>
</dbReference>
<feature type="transmembrane region" description="Helical" evidence="9">
    <location>
        <begin position="413"/>
        <end position="430"/>
    </location>
</feature>
<dbReference type="Pfam" id="PF02225">
    <property type="entry name" value="PA"/>
    <property type="match status" value="1"/>
</dbReference>
<dbReference type="VEuPathDB" id="FungiDB:H257_01242"/>
<dbReference type="EMBL" id="QUTA01004601">
    <property type="protein sequence ID" value="RHY19128.1"/>
    <property type="molecule type" value="Genomic_DNA"/>
</dbReference>
<dbReference type="GO" id="GO:0098554">
    <property type="term" value="C:cytoplasmic side of endoplasmic reticulum membrane"/>
    <property type="evidence" value="ECO:0007669"/>
    <property type="project" value="TreeGrafter"/>
</dbReference>
<comment type="similarity">
    <text evidence="2">Belongs to the peptidase A22B family.</text>
</comment>
<evidence type="ECO:0000256" key="7">
    <source>
        <dbReference type="ARBA" id="ARBA00023136"/>
    </source>
</evidence>
<evidence type="ECO:0000313" key="13">
    <source>
        <dbReference type="Proteomes" id="UP000266239"/>
    </source>
</evidence>
<evidence type="ECO:0000256" key="9">
    <source>
        <dbReference type="SAM" id="Phobius"/>
    </source>
</evidence>
<dbReference type="InterPro" id="IPR018253">
    <property type="entry name" value="DnaJ_domain_CS"/>
</dbReference>
<dbReference type="CDD" id="cd06257">
    <property type="entry name" value="DnaJ"/>
    <property type="match status" value="1"/>
</dbReference>
<feature type="transmembrane region" description="Helical" evidence="9">
    <location>
        <begin position="562"/>
        <end position="586"/>
    </location>
</feature>
<dbReference type="GO" id="GO:0030660">
    <property type="term" value="C:Golgi-associated vesicle membrane"/>
    <property type="evidence" value="ECO:0007669"/>
    <property type="project" value="TreeGrafter"/>
</dbReference>
<feature type="transmembrane region" description="Helical" evidence="9">
    <location>
        <begin position="442"/>
        <end position="463"/>
    </location>
</feature>
<dbReference type="GO" id="GO:0033619">
    <property type="term" value="P:membrane protein proteolysis"/>
    <property type="evidence" value="ECO:0007669"/>
    <property type="project" value="TreeGrafter"/>
</dbReference>
<feature type="transmembrane region" description="Helical" evidence="9">
    <location>
        <begin position="256"/>
        <end position="274"/>
    </location>
</feature>
<evidence type="ECO:0000256" key="10">
    <source>
        <dbReference type="SAM" id="SignalP"/>
    </source>
</evidence>